<feature type="domain" description="FAD dependent oxidoreductase" evidence="8">
    <location>
        <begin position="2"/>
        <end position="403"/>
    </location>
</feature>
<feature type="binding site" evidence="7">
    <location>
        <begin position="3"/>
        <end position="17"/>
    </location>
    <ligand>
        <name>FAD</name>
        <dbReference type="ChEBI" id="CHEBI:57692"/>
    </ligand>
</feature>
<dbReference type="Gene3D" id="3.50.50.60">
    <property type="entry name" value="FAD/NAD(P)-binding domain"/>
    <property type="match status" value="2"/>
</dbReference>
<evidence type="ECO:0000256" key="1">
    <source>
        <dbReference type="ARBA" id="ARBA00001974"/>
    </source>
</evidence>
<dbReference type="Pfam" id="PF01266">
    <property type="entry name" value="DAO"/>
    <property type="match status" value="1"/>
</dbReference>
<dbReference type="InterPro" id="IPR036188">
    <property type="entry name" value="FAD/NAD-bd_sf"/>
</dbReference>
<dbReference type="GO" id="GO:0008718">
    <property type="term" value="F:D-amino-acid dehydrogenase activity"/>
    <property type="evidence" value="ECO:0007669"/>
    <property type="project" value="UniProtKB-UniRule"/>
</dbReference>
<evidence type="ECO:0000256" key="6">
    <source>
        <dbReference type="ARBA" id="ARBA00047884"/>
    </source>
</evidence>
<dbReference type="HAMAP" id="MF_01202">
    <property type="entry name" value="DadA"/>
    <property type="match status" value="1"/>
</dbReference>
<dbReference type="Gene3D" id="3.30.9.10">
    <property type="entry name" value="D-Amino Acid Oxidase, subunit A, domain 2"/>
    <property type="match status" value="1"/>
</dbReference>
<dbReference type="GO" id="GO:0055130">
    <property type="term" value="P:D-alanine catabolic process"/>
    <property type="evidence" value="ECO:0007669"/>
    <property type="project" value="TreeGrafter"/>
</dbReference>
<dbReference type="GO" id="GO:0005737">
    <property type="term" value="C:cytoplasm"/>
    <property type="evidence" value="ECO:0007669"/>
    <property type="project" value="TreeGrafter"/>
</dbReference>
<dbReference type="PANTHER" id="PTHR13847:SF280">
    <property type="entry name" value="D-AMINO ACID DEHYDROGENASE"/>
    <property type="match status" value="1"/>
</dbReference>
<dbReference type="AlphaFoldDB" id="A0A157SNT6"/>
<dbReference type="EC" id="1.4.99.-" evidence="7"/>
<dbReference type="STRING" id="288768.SAMEA3906486_03950"/>
<dbReference type="InterPro" id="IPR023080">
    <property type="entry name" value="DadA"/>
</dbReference>
<keyword evidence="10" id="KW-1185">Reference proteome</keyword>
<dbReference type="SUPFAM" id="SSF51905">
    <property type="entry name" value="FAD/NAD(P)-binding domain"/>
    <property type="match status" value="1"/>
</dbReference>
<organism evidence="9 10">
    <name type="scientific">Bordetella ansorpii</name>
    <dbReference type="NCBI Taxonomy" id="288768"/>
    <lineage>
        <taxon>Bacteria</taxon>
        <taxon>Pseudomonadati</taxon>
        <taxon>Pseudomonadota</taxon>
        <taxon>Betaproteobacteria</taxon>
        <taxon>Burkholderiales</taxon>
        <taxon>Alcaligenaceae</taxon>
        <taxon>Bordetella</taxon>
    </lineage>
</organism>
<dbReference type="PANTHER" id="PTHR13847">
    <property type="entry name" value="SARCOSINE DEHYDROGENASE-RELATED"/>
    <property type="match status" value="1"/>
</dbReference>
<evidence type="ECO:0000313" key="10">
    <source>
        <dbReference type="Proteomes" id="UP000076848"/>
    </source>
</evidence>
<dbReference type="SUPFAM" id="SSF54373">
    <property type="entry name" value="FAD-linked reductases, C-terminal domain"/>
    <property type="match status" value="1"/>
</dbReference>
<dbReference type="GO" id="GO:0005886">
    <property type="term" value="C:plasma membrane"/>
    <property type="evidence" value="ECO:0007669"/>
    <property type="project" value="TreeGrafter"/>
</dbReference>
<evidence type="ECO:0000256" key="4">
    <source>
        <dbReference type="ARBA" id="ARBA00022827"/>
    </source>
</evidence>
<comment type="similarity">
    <text evidence="2 7">Belongs to the DadA oxidoreductase family.</text>
</comment>
<evidence type="ECO:0000256" key="5">
    <source>
        <dbReference type="ARBA" id="ARBA00023002"/>
    </source>
</evidence>
<name>A0A157SNT6_9BORD</name>
<dbReference type="OrthoDB" id="18526at2"/>
<evidence type="ECO:0000313" key="9">
    <source>
        <dbReference type="EMBL" id="SAI72120.1"/>
    </source>
</evidence>
<protein>
    <recommendedName>
        <fullName evidence="7">D-amino acid dehydrogenase</fullName>
        <ecNumber evidence="7">1.4.99.-</ecNumber>
    </recommendedName>
</protein>
<comment type="catalytic activity">
    <reaction evidence="6 7">
        <text>a D-alpha-amino acid + A + H2O = a 2-oxocarboxylate + AH2 + NH4(+)</text>
        <dbReference type="Rhea" id="RHEA:18125"/>
        <dbReference type="ChEBI" id="CHEBI:13193"/>
        <dbReference type="ChEBI" id="CHEBI:15377"/>
        <dbReference type="ChEBI" id="CHEBI:17499"/>
        <dbReference type="ChEBI" id="CHEBI:28938"/>
        <dbReference type="ChEBI" id="CHEBI:35179"/>
        <dbReference type="ChEBI" id="CHEBI:59871"/>
    </reaction>
</comment>
<dbReference type="NCBIfam" id="NF001933">
    <property type="entry name" value="PRK00711.1"/>
    <property type="match status" value="1"/>
</dbReference>
<keyword evidence="3 7" id="KW-0285">Flavoprotein</keyword>
<reference evidence="9 10" key="1">
    <citation type="submission" date="2016-04" db="EMBL/GenBank/DDBJ databases">
        <authorList>
            <consortium name="Pathogen Informatics"/>
        </authorList>
    </citation>
    <scope>NUCLEOTIDE SEQUENCE [LARGE SCALE GENOMIC DNA]</scope>
    <source>
        <strain evidence="9 10">H050680373</strain>
    </source>
</reference>
<evidence type="ECO:0000259" key="8">
    <source>
        <dbReference type="Pfam" id="PF01266"/>
    </source>
</evidence>
<accession>A0A157SNT6</accession>
<comment type="function">
    <text evidence="7">Oxidative deamination of D-amino acids.</text>
</comment>
<dbReference type="InterPro" id="IPR006076">
    <property type="entry name" value="FAD-dep_OxRdtase"/>
</dbReference>
<dbReference type="Proteomes" id="UP000076848">
    <property type="component" value="Unassembled WGS sequence"/>
</dbReference>
<sequence>MKVAVLGSGIIGVSTAWWLSQSGHDVVVIDRRAGPAQETSLANGGQISVSYAEPWANPQAPLKLLKWLVRDDAPLLFRPQLDWRQWMWGLAFLRECLPSRLAPNIRAMVRMAEYSRSTLRGMRAQMGIQYEHLERGILNFYRDPHEFEASQQAAGLMRDFGVERRVIGPDEVIAIEPALAPHRGTIVGGDYTPEDESGDVHLFTAALAQHCEAAGVEFRFNTQATRLESVGGSVQAVELIGPDGRYSRLCADAYVVAMGSYTPILVRPLGVPCNVYPAKGYSATFPVLAPERAPTVSLTDSSHKVVFSRLGNRLRMAGTAELAGYDRGLNAARCDALLRLARELFPDALDFEGVDYWSGLRPSTPSNVPLVGQTRIPNLYLNTGHGTLGWTMGAGSGRALADLLSGRRPEPDFPFLGS</sequence>
<dbReference type="EMBL" id="FKIF01000007">
    <property type="protein sequence ID" value="SAI72120.1"/>
    <property type="molecule type" value="Genomic_DNA"/>
</dbReference>
<proteinExistence type="inferred from homology"/>
<evidence type="ECO:0000256" key="3">
    <source>
        <dbReference type="ARBA" id="ARBA00022630"/>
    </source>
</evidence>
<evidence type="ECO:0000256" key="7">
    <source>
        <dbReference type="HAMAP-Rule" id="MF_01202"/>
    </source>
</evidence>
<evidence type="ECO:0000256" key="2">
    <source>
        <dbReference type="ARBA" id="ARBA00009410"/>
    </source>
</evidence>
<keyword evidence="5 7" id="KW-0560">Oxidoreductase</keyword>
<keyword evidence="4 7" id="KW-0274">FAD</keyword>
<comment type="cofactor">
    <cofactor evidence="1 7">
        <name>FAD</name>
        <dbReference type="ChEBI" id="CHEBI:57692"/>
    </cofactor>
</comment>
<dbReference type="RefSeq" id="WP_066130700.1">
    <property type="nucleotide sequence ID" value="NZ_FKIF01000007.1"/>
</dbReference>
<gene>
    <name evidence="9" type="primary">dadA4</name>
    <name evidence="7" type="synonym">dadA</name>
    <name evidence="9" type="ORF">SAMEA3906486_03950</name>
</gene>